<evidence type="ECO:0000313" key="6">
    <source>
        <dbReference type="EMBL" id="KAK5854593.1"/>
    </source>
</evidence>
<dbReference type="InterPro" id="IPR050828">
    <property type="entry name" value="C-type_lectin/matrix_domain"/>
</dbReference>
<evidence type="ECO:0000313" key="7">
    <source>
        <dbReference type="Proteomes" id="UP001346869"/>
    </source>
</evidence>
<keyword evidence="4" id="KW-1133">Transmembrane helix</keyword>
<evidence type="ECO:0000256" key="1">
    <source>
        <dbReference type="ARBA" id="ARBA00004401"/>
    </source>
</evidence>
<keyword evidence="2" id="KW-0430">Lectin</keyword>
<evidence type="ECO:0000256" key="4">
    <source>
        <dbReference type="SAM" id="Phobius"/>
    </source>
</evidence>
<dbReference type="PANTHER" id="PTHR45710">
    <property type="entry name" value="C-TYPE LECTIN DOMAIN-CONTAINING PROTEIN 180"/>
    <property type="match status" value="1"/>
</dbReference>
<dbReference type="InterPro" id="IPR001304">
    <property type="entry name" value="C-type_lectin-like"/>
</dbReference>
<evidence type="ECO:0000259" key="5">
    <source>
        <dbReference type="PROSITE" id="PS50041"/>
    </source>
</evidence>
<dbReference type="Pfam" id="PF00059">
    <property type="entry name" value="Lectin_C"/>
    <property type="match status" value="1"/>
</dbReference>
<dbReference type="PANTHER" id="PTHR45710:SF8">
    <property type="entry name" value="RERATING FAMILY MEMBER 4"/>
    <property type="match status" value="1"/>
</dbReference>
<comment type="caution">
    <text evidence="6">The sequence shown here is derived from an EMBL/GenBank/DDBJ whole genome shotgun (WGS) entry which is preliminary data.</text>
</comment>
<dbReference type="PROSITE" id="PS50041">
    <property type="entry name" value="C_TYPE_LECTIN_2"/>
    <property type="match status" value="1"/>
</dbReference>
<name>A0AAN8AC60_ELEMC</name>
<evidence type="ECO:0000256" key="2">
    <source>
        <dbReference type="ARBA" id="ARBA00022734"/>
    </source>
</evidence>
<dbReference type="CDD" id="cd03593">
    <property type="entry name" value="CLECT_NK_receptors_like"/>
    <property type="match status" value="1"/>
</dbReference>
<feature type="transmembrane region" description="Helical" evidence="4">
    <location>
        <begin position="65"/>
        <end position="86"/>
    </location>
</feature>
<protein>
    <recommendedName>
        <fullName evidence="5">C-type lectin domain-containing protein</fullName>
    </recommendedName>
</protein>
<keyword evidence="3" id="KW-0175">Coiled coil</keyword>
<keyword evidence="7" id="KW-1185">Reference proteome</keyword>
<reference evidence="6 7" key="2">
    <citation type="journal article" date="2023" name="Mol. Biol. Evol.">
        <title>Genomics of Secondarily Temperate Adaptation in the Only Non-Antarctic Icefish.</title>
        <authorList>
            <person name="Rivera-Colon A.G."/>
            <person name="Rayamajhi N."/>
            <person name="Minhas B.F."/>
            <person name="Madrigal G."/>
            <person name="Bilyk K.T."/>
            <person name="Yoon V."/>
            <person name="Hune M."/>
            <person name="Gregory S."/>
            <person name="Cheng C.H.C."/>
            <person name="Catchen J.M."/>
        </authorList>
    </citation>
    <scope>NUCLEOTIDE SEQUENCE [LARGE SCALE GENOMIC DNA]</scope>
    <source>
        <strain evidence="6">JMC-PN-2008</strain>
    </source>
</reference>
<dbReference type="Proteomes" id="UP001346869">
    <property type="component" value="Unassembled WGS sequence"/>
</dbReference>
<proteinExistence type="predicted"/>
<sequence>MSSNIYEDINLAMNVGFTKGARKDGGQREERIIDIYDSVDRDYGVKHDGGLNSEKHLPSVRRNRFRAAALTLGLLCFLLLVAVTVLSTRYISLTLEKEQLQNRIEELQASNEQWNNDCWDKNNHTAWMKFGCSCYYKSTEMKNWTESRRDCKARGADLVVIGSQNEKDFISKLSKPETTWIGLQAVKKKADWADKWEWNPVDQSPLIYGAWKNGVEVNPVHGALSTAYVDLEGTWTQTNNGSKRWICEKQISRV</sequence>
<dbReference type="AlphaFoldDB" id="A0AAN8AC60"/>
<dbReference type="Gene3D" id="3.10.100.10">
    <property type="entry name" value="Mannose-Binding Protein A, subunit A"/>
    <property type="match status" value="1"/>
</dbReference>
<dbReference type="GO" id="GO:0005886">
    <property type="term" value="C:plasma membrane"/>
    <property type="evidence" value="ECO:0007669"/>
    <property type="project" value="UniProtKB-SubCell"/>
</dbReference>
<dbReference type="SMART" id="SM00034">
    <property type="entry name" value="CLECT"/>
    <property type="match status" value="1"/>
</dbReference>
<organism evidence="6 7">
    <name type="scientific">Eleginops maclovinus</name>
    <name type="common">Patagonian blennie</name>
    <name type="synonym">Eleginus maclovinus</name>
    <dbReference type="NCBI Taxonomy" id="56733"/>
    <lineage>
        <taxon>Eukaryota</taxon>
        <taxon>Metazoa</taxon>
        <taxon>Chordata</taxon>
        <taxon>Craniata</taxon>
        <taxon>Vertebrata</taxon>
        <taxon>Euteleostomi</taxon>
        <taxon>Actinopterygii</taxon>
        <taxon>Neopterygii</taxon>
        <taxon>Teleostei</taxon>
        <taxon>Neoteleostei</taxon>
        <taxon>Acanthomorphata</taxon>
        <taxon>Eupercaria</taxon>
        <taxon>Perciformes</taxon>
        <taxon>Notothenioidei</taxon>
        <taxon>Eleginopidae</taxon>
        <taxon>Eleginops</taxon>
    </lineage>
</organism>
<keyword evidence="4" id="KW-0812">Transmembrane</keyword>
<feature type="coiled-coil region" evidence="3">
    <location>
        <begin position="90"/>
        <end position="117"/>
    </location>
</feature>
<gene>
    <name evidence="6" type="ORF">PBY51_004774</name>
</gene>
<dbReference type="InterPro" id="IPR016186">
    <property type="entry name" value="C-type_lectin-like/link_sf"/>
</dbReference>
<feature type="domain" description="C-type lectin" evidence="5">
    <location>
        <begin position="130"/>
        <end position="235"/>
    </location>
</feature>
<dbReference type="InterPro" id="IPR033992">
    <property type="entry name" value="NKR-like_CTLD"/>
</dbReference>
<evidence type="ECO:0000256" key="3">
    <source>
        <dbReference type="SAM" id="Coils"/>
    </source>
</evidence>
<reference evidence="6 7" key="1">
    <citation type="journal article" date="2023" name="Genes (Basel)">
        <title>Chromosome-Level Genome Assembly and Circadian Gene Repertoire of the Patagonia Blennie Eleginops maclovinus-The Closest Ancestral Proxy of Antarctic Cryonotothenioids.</title>
        <authorList>
            <person name="Cheng C.C."/>
            <person name="Rivera-Colon A.G."/>
            <person name="Minhas B.F."/>
            <person name="Wilson L."/>
            <person name="Rayamajhi N."/>
            <person name="Vargas-Chacoff L."/>
            <person name="Catchen J.M."/>
        </authorList>
    </citation>
    <scope>NUCLEOTIDE SEQUENCE [LARGE SCALE GENOMIC DNA]</scope>
    <source>
        <strain evidence="6">JMC-PN-2008</strain>
    </source>
</reference>
<accession>A0AAN8AC60</accession>
<dbReference type="EMBL" id="JAUZQC010000018">
    <property type="protein sequence ID" value="KAK5854593.1"/>
    <property type="molecule type" value="Genomic_DNA"/>
</dbReference>
<dbReference type="InterPro" id="IPR016187">
    <property type="entry name" value="CTDL_fold"/>
</dbReference>
<dbReference type="SUPFAM" id="SSF56436">
    <property type="entry name" value="C-type lectin-like"/>
    <property type="match status" value="1"/>
</dbReference>
<dbReference type="GO" id="GO:0030246">
    <property type="term" value="F:carbohydrate binding"/>
    <property type="evidence" value="ECO:0007669"/>
    <property type="project" value="UniProtKB-KW"/>
</dbReference>
<keyword evidence="4" id="KW-0472">Membrane</keyword>
<comment type="subcellular location">
    <subcellularLocation>
        <location evidence="1">Cell membrane</location>
        <topology evidence="1">Single-pass type II membrane protein</topology>
    </subcellularLocation>
</comment>